<organism evidence="2 3">
    <name type="scientific">Zymoseptoria brevis</name>
    <dbReference type="NCBI Taxonomy" id="1047168"/>
    <lineage>
        <taxon>Eukaryota</taxon>
        <taxon>Fungi</taxon>
        <taxon>Dikarya</taxon>
        <taxon>Ascomycota</taxon>
        <taxon>Pezizomycotina</taxon>
        <taxon>Dothideomycetes</taxon>
        <taxon>Dothideomycetidae</taxon>
        <taxon>Mycosphaerellales</taxon>
        <taxon>Mycosphaerellaceae</taxon>
        <taxon>Zymoseptoria</taxon>
    </lineage>
</organism>
<dbReference type="AlphaFoldDB" id="A0A0F4GJ84"/>
<reference evidence="2 3" key="1">
    <citation type="submission" date="2015-03" db="EMBL/GenBank/DDBJ databases">
        <title>RNA-seq based gene annotation and comparative genomics of four Zymoseptoria species reveal species-specific pathogenicity related genes and transposable element activity.</title>
        <authorList>
            <person name="Grandaubert J."/>
            <person name="Bhattacharyya A."/>
            <person name="Stukenbrock E.H."/>
        </authorList>
    </citation>
    <scope>NUCLEOTIDE SEQUENCE [LARGE SCALE GENOMIC DNA]</scope>
    <source>
        <strain evidence="2 3">Zb18110</strain>
    </source>
</reference>
<evidence type="ECO:0000313" key="3">
    <source>
        <dbReference type="Proteomes" id="UP000033647"/>
    </source>
</evidence>
<sequence length="229" mass="25719">MPPLPVPPAELPASLVDAFAELDMSNSKNNSSHSHPHVKREEQPDQWYNDTRHSKSPIHVVKKDPVNVVEEDPVNVVKEGSVNVVKEDPVNVVKEDPVNVAHPSSIKKEHSKSPSFIKEKPANIINEQDLIYSSSSSFLPRVGWYFAHRLDLDRARKLGSAMLPDGTKALQLRAKDVAALRKAGWMALRGIAIVYYDNGMQQDVVKKEEMEDEGEDLEAMAERLRKLKE</sequence>
<protein>
    <submittedName>
        <fullName evidence="2">Uncharacterized protein</fullName>
    </submittedName>
</protein>
<dbReference type="Proteomes" id="UP000033647">
    <property type="component" value="Unassembled WGS sequence"/>
</dbReference>
<dbReference type="OrthoDB" id="10374027at2759"/>
<name>A0A0F4GJ84_9PEZI</name>
<evidence type="ECO:0000313" key="2">
    <source>
        <dbReference type="EMBL" id="KJX97421.1"/>
    </source>
</evidence>
<accession>A0A0F4GJ84</accession>
<keyword evidence="3" id="KW-1185">Reference proteome</keyword>
<comment type="caution">
    <text evidence="2">The sequence shown here is derived from an EMBL/GenBank/DDBJ whole genome shotgun (WGS) entry which is preliminary data.</text>
</comment>
<gene>
    <name evidence="2" type="ORF">TI39_contig492g00001</name>
</gene>
<evidence type="ECO:0000256" key="1">
    <source>
        <dbReference type="SAM" id="MobiDB-lite"/>
    </source>
</evidence>
<proteinExistence type="predicted"/>
<feature type="region of interest" description="Disordered" evidence="1">
    <location>
        <begin position="24"/>
        <end position="55"/>
    </location>
</feature>
<dbReference type="EMBL" id="LAFY01000484">
    <property type="protein sequence ID" value="KJX97421.1"/>
    <property type="molecule type" value="Genomic_DNA"/>
</dbReference>